<feature type="domain" description="Inner membrane protein YgaP-like transmembrane" evidence="2">
    <location>
        <begin position="5"/>
        <end position="59"/>
    </location>
</feature>
<keyword evidence="4" id="KW-1185">Reference proteome</keyword>
<dbReference type="EMBL" id="ABZS01000137">
    <property type="protein sequence ID" value="EEP60179.1"/>
    <property type="molecule type" value="Genomic_DNA"/>
</dbReference>
<dbReference type="Proteomes" id="UP000005540">
    <property type="component" value="Unassembled WGS sequence"/>
</dbReference>
<dbReference type="AlphaFoldDB" id="C4FL69"/>
<dbReference type="Gene3D" id="6.10.140.1340">
    <property type="match status" value="1"/>
</dbReference>
<keyword evidence="1" id="KW-0812">Transmembrane</keyword>
<feature type="transmembrane region" description="Helical" evidence="1">
    <location>
        <begin position="32"/>
        <end position="55"/>
    </location>
</feature>
<dbReference type="RefSeq" id="WP_007547588.1">
    <property type="nucleotide sequence ID" value="NZ_ABZS01000137.1"/>
</dbReference>
<evidence type="ECO:0000256" key="1">
    <source>
        <dbReference type="SAM" id="Phobius"/>
    </source>
</evidence>
<dbReference type="OrthoDB" id="9799383at2"/>
<protein>
    <recommendedName>
        <fullName evidence="2">Inner membrane protein YgaP-like transmembrane domain-containing protein</fullName>
    </recommendedName>
</protein>
<dbReference type="InterPro" id="IPR021309">
    <property type="entry name" value="YgaP-like_TM"/>
</dbReference>
<evidence type="ECO:0000313" key="3">
    <source>
        <dbReference type="EMBL" id="EEP60179.1"/>
    </source>
</evidence>
<keyword evidence="1" id="KW-1133">Transmembrane helix</keyword>
<keyword evidence="1" id="KW-0472">Membrane</keyword>
<dbReference type="Pfam" id="PF11127">
    <property type="entry name" value="YgaP-like_TM"/>
    <property type="match status" value="1"/>
</dbReference>
<organism evidence="3 4">
    <name type="scientific">Sulfurihydrogenibium yellowstonense SS-5</name>
    <dbReference type="NCBI Taxonomy" id="432331"/>
    <lineage>
        <taxon>Bacteria</taxon>
        <taxon>Pseudomonadati</taxon>
        <taxon>Aquificota</taxon>
        <taxon>Aquificia</taxon>
        <taxon>Aquificales</taxon>
        <taxon>Hydrogenothermaceae</taxon>
        <taxon>Sulfurihydrogenibium</taxon>
    </lineage>
</organism>
<name>C4FL69_9AQUI</name>
<gene>
    <name evidence="3" type="ORF">SULYE_1323</name>
</gene>
<evidence type="ECO:0000313" key="4">
    <source>
        <dbReference type="Proteomes" id="UP000005540"/>
    </source>
</evidence>
<reference evidence="3 4" key="1">
    <citation type="submission" date="2009-04" db="EMBL/GenBank/DDBJ databases">
        <authorList>
            <person name="Reysenbach A.-L."/>
            <person name="Heidelberg J.F."/>
            <person name="Nelson W.C."/>
        </authorList>
    </citation>
    <scope>NUCLEOTIDE SEQUENCE [LARGE SCALE GENOMIC DNA]</scope>
    <source>
        <strain evidence="3 4">SS-5</strain>
    </source>
</reference>
<sequence>MNPLRIQRIMMSIILITGLLLKLNDYDWGEYLIWFVAIMALVAGITGFCPSDFILKKITGKEITVKEA</sequence>
<evidence type="ECO:0000259" key="2">
    <source>
        <dbReference type="Pfam" id="PF11127"/>
    </source>
</evidence>
<comment type="caution">
    <text evidence="3">The sequence shown here is derived from an EMBL/GenBank/DDBJ whole genome shotgun (WGS) entry which is preliminary data.</text>
</comment>
<proteinExistence type="predicted"/>
<accession>C4FL69</accession>